<dbReference type="InterPro" id="IPR019276">
    <property type="entry name" value="DUF2303"/>
</dbReference>
<gene>
    <name evidence="1" type="ORF">NMN56_010945</name>
</gene>
<accession>A0ABT6ZTR0</accession>
<name>A0ABT6ZTR0_9ACTN</name>
<dbReference type="Pfam" id="PF10065">
    <property type="entry name" value="DUF2303"/>
    <property type="match status" value="1"/>
</dbReference>
<dbReference type="EMBL" id="JANCPR020000008">
    <property type="protein sequence ID" value="MDJ1132457.1"/>
    <property type="molecule type" value="Genomic_DNA"/>
</dbReference>
<organism evidence="1 2">
    <name type="scientific">Streptomyces iconiensis</name>
    <dbReference type="NCBI Taxonomy" id="1384038"/>
    <lineage>
        <taxon>Bacteria</taxon>
        <taxon>Bacillati</taxon>
        <taxon>Actinomycetota</taxon>
        <taxon>Actinomycetes</taxon>
        <taxon>Kitasatosporales</taxon>
        <taxon>Streptomycetaceae</taxon>
        <taxon>Streptomyces</taxon>
    </lineage>
</organism>
<dbReference type="Proteomes" id="UP001214441">
    <property type="component" value="Unassembled WGS sequence"/>
</dbReference>
<protein>
    <submittedName>
        <fullName evidence="1">DUF2303 family protein</fullName>
    </submittedName>
</protein>
<evidence type="ECO:0000313" key="1">
    <source>
        <dbReference type="EMBL" id="MDJ1132457.1"/>
    </source>
</evidence>
<evidence type="ECO:0000313" key="2">
    <source>
        <dbReference type="Proteomes" id="UP001214441"/>
    </source>
</evidence>
<reference evidence="1 2" key="1">
    <citation type="submission" date="2023-05" db="EMBL/GenBank/DDBJ databases">
        <title>Streptantibioticus silvisoli sp. nov., acidotolerant actinomycetes 1 from pine litter.</title>
        <authorList>
            <person name="Swiecimska M."/>
            <person name="Golinska P."/>
            <person name="Sangal V."/>
            <person name="Wachnowicz B."/>
            <person name="Goodfellow M."/>
        </authorList>
    </citation>
    <scope>NUCLEOTIDE SEQUENCE [LARGE SCALE GENOMIC DNA]</scope>
    <source>
        <strain evidence="1 2">DSM 42109</strain>
    </source>
</reference>
<sequence length="267" mass="29805">MTDNLQPVIDTALRTAPPAELEPGKVYAFHTPTGIHKVDLTGPEYRDFPARKTGTTTVRDVDSFRAYWDKHHGEHSEVYADTERLTVTAVLDAHEPDAPRWGAHRLALALRTTDAWKQWMTSDGQLLGQEDFAEFLEDHLPELLEPSAADMLEIAQSLQAATKVDFQSGVRLASGQRQFQYVETTTTKAGQKGQLTVPETFVVGLVPFEGSEGYRLTARLRYRITDRGLRMGYKLERPTDILHTAFTDVVTAIGAQIKQPVMNGQPT</sequence>
<dbReference type="RefSeq" id="WP_274038991.1">
    <property type="nucleotide sequence ID" value="NZ_JANCPR020000008.1"/>
</dbReference>
<keyword evidence="2" id="KW-1185">Reference proteome</keyword>
<proteinExistence type="predicted"/>
<comment type="caution">
    <text evidence="1">The sequence shown here is derived from an EMBL/GenBank/DDBJ whole genome shotgun (WGS) entry which is preliminary data.</text>
</comment>